<dbReference type="AlphaFoldDB" id="D5E9Z0"/>
<evidence type="ECO:0000313" key="2">
    <source>
        <dbReference type="Proteomes" id="UP000001059"/>
    </source>
</evidence>
<dbReference type="STRING" id="547558.Mmah_0461"/>
<accession>D5E9Z0</accession>
<name>D5E9Z0_METMS</name>
<dbReference type="EMBL" id="CP001994">
    <property type="protein sequence ID" value="ADE35991.1"/>
    <property type="molecule type" value="Genomic_DNA"/>
</dbReference>
<dbReference type="Proteomes" id="UP000001059">
    <property type="component" value="Chromosome"/>
</dbReference>
<proteinExistence type="predicted"/>
<reference evidence="1 2" key="1">
    <citation type="submission" date="2010-03" db="EMBL/GenBank/DDBJ databases">
        <title>The complete genome of Methanohalophilus mahii DSM 5219.</title>
        <authorList>
            <consortium name="US DOE Joint Genome Institute (JGI-PGF)"/>
            <person name="Lucas S."/>
            <person name="Copeland A."/>
            <person name="Lapidus A."/>
            <person name="Glavina del Rio T."/>
            <person name="Dalin E."/>
            <person name="Tice H."/>
            <person name="Bruce D."/>
            <person name="Goodwin L."/>
            <person name="Pitluck S."/>
            <person name="Kyrpides N."/>
            <person name="Mavromatis K."/>
            <person name="Ivanova N."/>
            <person name="Lykidis A."/>
            <person name="Saunders E."/>
            <person name="Brettin T."/>
            <person name="Detter J.C."/>
            <person name="Han C."/>
            <person name="Land M."/>
            <person name="Hauser L."/>
            <person name="Markowitz V."/>
            <person name="Cheng J.-F."/>
            <person name="Hugenholtz P."/>
            <person name="Woyke T."/>
            <person name="Wu D."/>
            <person name="Spring S."/>
            <person name="Schneider S."/>
            <person name="Schroeder M."/>
            <person name="Klenk H.-P."/>
            <person name="Eisen J.A."/>
        </authorList>
    </citation>
    <scope>NUCLEOTIDE SEQUENCE [LARGE SCALE GENOMIC DNA]</scope>
    <source>
        <strain evidence="2">ATCC 35705 / DSM 5219 / SLP</strain>
    </source>
</reference>
<gene>
    <name evidence="1" type="ordered locus">Mmah_0461</name>
</gene>
<organism evidence="1 2">
    <name type="scientific">Methanohalophilus mahii (strain ATCC 35705 / DSM 5219 / SLP)</name>
    <dbReference type="NCBI Taxonomy" id="547558"/>
    <lineage>
        <taxon>Archaea</taxon>
        <taxon>Methanobacteriati</taxon>
        <taxon>Methanobacteriota</taxon>
        <taxon>Stenosarchaea group</taxon>
        <taxon>Methanomicrobia</taxon>
        <taxon>Methanosarcinales</taxon>
        <taxon>Methanosarcinaceae</taxon>
        <taxon>Methanohalophilus</taxon>
    </lineage>
</organism>
<evidence type="ECO:0000313" key="1">
    <source>
        <dbReference type="EMBL" id="ADE35991.1"/>
    </source>
</evidence>
<dbReference type="HOGENOM" id="CLU_3353906_0_0_2"/>
<keyword evidence="2" id="KW-1185">Reference proteome</keyword>
<protein>
    <submittedName>
        <fullName evidence="1">Uncharacterized protein</fullName>
    </submittedName>
</protein>
<dbReference type="KEGG" id="mmh:Mmah_0461"/>
<sequence length="36" mass="3881" precursor="true">MIKKIVTSVILFLLLIGLTSGYQNDTSINVTNGGKQ</sequence>